<organism evidence="2 3">
    <name type="scientific">Herbaspirillum rubrisubalbicans Os34</name>
    <dbReference type="NCBI Taxonomy" id="1235827"/>
    <lineage>
        <taxon>Bacteria</taxon>
        <taxon>Pseudomonadati</taxon>
        <taxon>Pseudomonadota</taxon>
        <taxon>Betaproteobacteria</taxon>
        <taxon>Burkholderiales</taxon>
        <taxon>Oxalobacteraceae</taxon>
        <taxon>Herbaspirillum</taxon>
    </lineage>
</organism>
<protein>
    <submittedName>
        <fullName evidence="2">Transcriptional regulator</fullName>
    </submittedName>
</protein>
<sequence length="86" mass="9594">MRVISIPCPHCQHRVRAAKSRTMSLMMKEITYQCQNVECGHTFVATLEVSRTVSMSAMPNPEVRIPISSRAFLAAKNQMTLDLATA</sequence>
<dbReference type="EMBL" id="CP008956">
    <property type="protein sequence ID" value="QJQ00190.1"/>
    <property type="molecule type" value="Genomic_DNA"/>
</dbReference>
<dbReference type="InterPro" id="IPR007684">
    <property type="entry name" value="Znf_Ogr/Delta"/>
</dbReference>
<dbReference type="Pfam" id="PF04606">
    <property type="entry name" value="Ogr_Delta"/>
    <property type="match status" value="1"/>
</dbReference>
<name>A0A6M3ZQA7_9BURK</name>
<gene>
    <name evidence="2" type="ORF">C798_08080</name>
</gene>
<proteinExistence type="predicted"/>
<evidence type="ECO:0000313" key="3">
    <source>
        <dbReference type="Proteomes" id="UP000501648"/>
    </source>
</evidence>
<dbReference type="Proteomes" id="UP000501648">
    <property type="component" value="Chromosome"/>
</dbReference>
<evidence type="ECO:0000313" key="2">
    <source>
        <dbReference type="EMBL" id="QJQ00190.1"/>
    </source>
</evidence>
<evidence type="ECO:0000259" key="1">
    <source>
        <dbReference type="Pfam" id="PF04606"/>
    </source>
</evidence>
<reference evidence="2 3" key="1">
    <citation type="journal article" date="2012" name="J. Bacteriol.">
        <title>Genome sequence of the pathogenic Herbaspirillum seropedicae strain Os34, isolated from rice roots.</title>
        <authorList>
            <person name="Ye W."/>
            <person name="Ye S."/>
            <person name="Liu J."/>
            <person name="Chang S."/>
            <person name="Chen M."/>
            <person name="Zhu B."/>
            <person name="Guo L."/>
            <person name="An Q."/>
        </authorList>
    </citation>
    <scope>NUCLEOTIDE SEQUENCE [LARGE SCALE GENOMIC DNA]</scope>
    <source>
        <strain evidence="2 3">Os34</strain>
    </source>
</reference>
<accession>A0A6M3ZQA7</accession>
<dbReference type="RefSeq" id="WP_017455160.1">
    <property type="nucleotide sequence ID" value="NZ_CP008956.1"/>
</dbReference>
<feature type="domain" description="Zinc finger Ogr/Delta-type" evidence="1">
    <location>
        <begin position="8"/>
        <end position="53"/>
    </location>
</feature>
<dbReference type="AlphaFoldDB" id="A0A6M3ZQA7"/>